<keyword evidence="7" id="KW-1185">Reference proteome</keyword>
<dbReference type="RefSeq" id="XP_052129256.1">
    <property type="nucleotide sequence ID" value="XM_052273296.1"/>
</dbReference>
<name>A0A9C6X4Z2_FRAOC</name>
<evidence type="ECO:0000256" key="2">
    <source>
        <dbReference type="ARBA" id="ARBA00022771"/>
    </source>
</evidence>
<dbReference type="InterPro" id="IPR006612">
    <property type="entry name" value="THAP_Znf"/>
</dbReference>
<keyword evidence="4 5" id="KW-0238">DNA-binding</keyword>
<dbReference type="Pfam" id="PF05485">
    <property type="entry name" value="THAP"/>
    <property type="match status" value="1"/>
</dbReference>
<keyword evidence="3" id="KW-0862">Zinc</keyword>
<dbReference type="GeneID" id="127750804"/>
<dbReference type="InterPro" id="IPR026516">
    <property type="entry name" value="THAP1/10"/>
</dbReference>
<evidence type="ECO:0000313" key="8">
    <source>
        <dbReference type="RefSeq" id="XP_052129256.1"/>
    </source>
</evidence>
<evidence type="ECO:0000256" key="1">
    <source>
        <dbReference type="ARBA" id="ARBA00022723"/>
    </source>
</evidence>
<keyword evidence="1" id="KW-0479">Metal-binding</keyword>
<evidence type="ECO:0000259" key="6">
    <source>
        <dbReference type="PROSITE" id="PS50950"/>
    </source>
</evidence>
<reference evidence="8" key="1">
    <citation type="submission" date="2025-08" db="UniProtKB">
        <authorList>
            <consortium name="RefSeq"/>
        </authorList>
    </citation>
    <scope>IDENTIFICATION</scope>
    <source>
        <tissue evidence="8">Whole organism</tissue>
    </source>
</reference>
<keyword evidence="2 5" id="KW-0863">Zinc-finger</keyword>
<dbReference type="KEGG" id="foc:127750804"/>
<gene>
    <name evidence="8" type="primary">LOC127750804</name>
</gene>
<dbReference type="PANTHER" id="PTHR46600:SF11">
    <property type="entry name" value="THAP DOMAIN-CONTAINING PROTEIN 10"/>
    <property type="match status" value="1"/>
</dbReference>
<dbReference type="GO" id="GO:0008270">
    <property type="term" value="F:zinc ion binding"/>
    <property type="evidence" value="ECO:0007669"/>
    <property type="project" value="UniProtKB-KW"/>
</dbReference>
<dbReference type="PROSITE" id="PS50950">
    <property type="entry name" value="ZF_THAP"/>
    <property type="match status" value="1"/>
</dbReference>
<feature type="domain" description="THAP-type" evidence="6">
    <location>
        <begin position="1"/>
        <end position="88"/>
    </location>
</feature>
<evidence type="ECO:0000313" key="7">
    <source>
        <dbReference type="Proteomes" id="UP000504606"/>
    </source>
</evidence>
<dbReference type="SMART" id="SM00980">
    <property type="entry name" value="THAP"/>
    <property type="match status" value="1"/>
</dbReference>
<evidence type="ECO:0000256" key="3">
    <source>
        <dbReference type="ARBA" id="ARBA00022833"/>
    </source>
</evidence>
<organism evidence="7 8">
    <name type="scientific">Frankliniella occidentalis</name>
    <name type="common">Western flower thrips</name>
    <name type="synonym">Euthrips occidentalis</name>
    <dbReference type="NCBI Taxonomy" id="133901"/>
    <lineage>
        <taxon>Eukaryota</taxon>
        <taxon>Metazoa</taxon>
        <taxon>Ecdysozoa</taxon>
        <taxon>Arthropoda</taxon>
        <taxon>Hexapoda</taxon>
        <taxon>Insecta</taxon>
        <taxon>Pterygota</taxon>
        <taxon>Neoptera</taxon>
        <taxon>Paraneoptera</taxon>
        <taxon>Thysanoptera</taxon>
        <taxon>Terebrantia</taxon>
        <taxon>Thripoidea</taxon>
        <taxon>Thripidae</taxon>
        <taxon>Frankliniella</taxon>
    </lineage>
</organism>
<accession>A0A9C6X4Z2</accession>
<protein>
    <submittedName>
        <fullName evidence="8">Uncharacterized protein LOC127750804</fullName>
    </submittedName>
</protein>
<dbReference type="AlphaFoldDB" id="A0A9C6X4Z2"/>
<evidence type="ECO:0000256" key="4">
    <source>
        <dbReference type="ARBA" id="ARBA00023125"/>
    </source>
</evidence>
<sequence length="189" mass="21267">MGAKKKRCCVSGCSAYAVSGDGKTVFHFPPDMRRRRKWLKVIGNIDLLLTADSTLSSSRFVCPAHFENNMFWDKFHQRLQRHAVPTKFGPNHQELSESQMVAWDSRHGIATPFIFSATSDQSFEDTSAASITVDKVTENPEQTSIRSHFGSSSASPGGFPSFSLHFYYKKAILPVLPVHFKLNVHIYQL</sequence>
<dbReference type="OrthoDB" id="7683421at2759"/>
<evidence type="ECO:0000256" key="5">
    <source>
        <dbReference type="PROSITE-ProRule" id="PRU00309"/>
    </source>
</evidence>
<dbReference type="Proteomes" id="UP000504606">
    <property type="component" value="Unplaced"/>
</dbReference>
<proteinExistence type="predicted"/>
<dbReference type="SUPFAM" id="SSF57716">
    <property type="entry name" value="Glucocorticoid receptor-like (DNA-binding domain)"/>
    <property type="match status" value="1"/>
</dbReference>
<dbReference type="PANTHER" id="PTHR46600">
    <property type="entry name" value="THAP DOMAIN-CONTAINING"/>
    <property type="match status" value="1"/>
</dbReference>
<dbReference type="GO" id="GO:0043565">
    <property type="term" value="F:sequence-specific DNA binding"/>
    <property type="evidence" value="ECO:0007669"/>
    <property type="project" value="InterPro"/>
</dbReference>